<evidence type="ECO:0000256" key="6">
    <source>
        <dbReference type="ARBA" id="ARBA00022840"/>
    </source>
</evidence>
<dbReference type="GO" id="GO:0004386">
    <property type="term" value="F:helicase activity"/>
    <property type="evidence" value="ECO:0007669"/>
    <property type="project" value="UniProtKB-KW"/>
</dbReference>
<keyword evidence="3" id="KW-0227">DNA damage</keyword>
<proteinExistence type="predicted"/>
<protein>
    <recommendedName>
        <fullName evidence="11">Ku domain-containing protein</fullName>
    </recommendedName>
</protein>
<dbReference type="PANTHER" id="PTHR12604">
    <property type="entry name" value="KU AUTOANTIGEN DNA HELICASE"/>
    <property type="match status" value="1"/>
</dbReference>
<sequence>MPPPAKKDCGLILFDVASTKKNELLNGLMKFCVYKRYMSSRSIYRLILINSAETSNDFKYPHIYTSEEEDFEPNAVFSTIENAAPGESNWLDALSLGVHHLQQAIAMKGLVTLQLILFTTFDVTIPLNYDTAKLNSLMDKINEHDIFLYIIGPNIELPYVITHTHTIPKCMNELRLPPGNHNLSIAKKIVTGVKNGVMCNTKIGINLLFSFKHSPGGLPWRVPLSFGTKFSIPATTFKIYRNDLQLRLTSSASRNFIKTLAENRDVVVNEDELVRGITRHGKFMIIDDNMFKSVTDRCFDIIGFSDKKFIPETYIRGGETFYVVPDEYSNEAFQAFTHLVNVLAESNKYGICKRAHARNNKFKFYALIPNLDYKPKCFTMTLLPYGDYLAPHKYEEPKFPKEKIKQDDFNNFFNSLIIENSGAVTGQTLGPTMLLDINQHKLVSAITKKHLNRNDLDLEALDVNDFEKAPDNKFIEALKNSWPARNEQSTPKQ</sequence>
<dbReference type="Gene3D" id="3.40.50.410">
    <property type="entry name" value="von Willebrand factor, type A domain"/>
    <property type="match status" value="1"/>
</dbReference>
<gene>
    <name evidence="12" type="ORF">DIABBA_LOCUS13103</name>
</gene>
<dbReference type="GO" id="GO:0005524">
    <property type="term" value="F:ATP binding"/>
    <property type="evidence" value="ECO:0007669"/>
    <property type="project" value="UniProtKB-KW"/>
</dbReference>
<dbReference type="Proteomes" id="UP001153709">
    <property type="component" value="Chromosome 9"/>
</dbReference>
<evidence type="ECO:0000256" key="5">
    <source>
        <dbReference type="ARBA" id="ARBA00022806"/>
    </source>
</evidence>
<keyword evidence="6" id="KW-0067">ATP-binding</keyword>
<dbReference type="EMBL" id="OU898284">
    <property type="protein sequence ID" value="CAG9840463.1"/>
    <property type="molecule type" value="Genomic_DNA"/>
</dbReference>
<accession>A0A9N9XI69</accession>
<dbReference type="InterPro" id="IPR006164">
    <property type="entry name" value="DNA_bd_Ku70/Ku80"/>
</dbReference>
<dbReference type="GO" id="GO:0043564">
    <property type="term" value="C:Ku70:Ku80 complex"/>
    <property type="evidence" value="ECO:0007669"/>
    <property type="project" value="TreeGrafter"/>
</dbReference>
<evidence type="ECO:0000256" key="10">
    <source>
        <dbReference type="ARBA" id="ARBA00023242"/>
    </source>
</evidence>
<evidence type="ECO:0000256" key="8">
    <source>
        <dbReference type="ARBA" id="ARBA00023172"/>
    </source>
</evidence>
<dbReference type="OrthoDB" id="30826at2759"/>
<evidence type="ECO:0000256" key="3">
    <source>
        <dbReference type="ARBA" id="ARBA00022763"/>
    </source>
</evidence>
<comment type="subcellular location">
    <subcellularLocation>
        <location evidence="1">Nucleus</location>
    </subcellularLocation>
</comment>
<evidence type="ECO:0000256" key="7">
    <source>
        <dbReference type="ARBA" id="ARBA00023125"/>
    </source>
</evidence>
<evidence type="ECO:0000256" key="2">
    <source>
        <dbReference type="ARBA" id="ARBA00022741"/>
    </source>
</evidence>
<keyword evidence="7" id="KW-0238">DNA-binding</keyword>
<keyword evidence="13" id="KW-1185">Reference proteome</keyword>
<dbReference type="PANTHER" id="PTHR12604:SF4">
    <property type="entry name" value="X-RAY REPAIR CROSS-COMPLEMENTING PROTEIN 5"/>
    <property type="match status" value="1"/>
</dbReference>
<keyword evidence="8" id="KW-0233">DNA recombination</keyword>
<keyword evidence="4" id="KW-0378">Hydrolase</keyword>
<evidence type="ECO:0000256" key="9">
    <source>
        <dbReference type="ARBA" id="ARBA00023204"/>
    </source>
</evidence>
<evidence type="ECO:0000256" key="1">
    <source>
        <dbReference type="ARBA" id="ARBA00004123"/>
    </source>
</evidence>
<keyword evidence="9" id="KW-0234">DNA repair</keyword>
<dbReference type="InterPro" id="IPR036465">
    <property type="entry name" value="vWFA_dom_sf"/>
</dbReference>
<evidence type="ECO:0000259" key="11">
    <source>
        <dbReference type="SMART" id="SM00559"/>
    </source>
</evidence>
<reference evidence="12" key="1">
    <citation type="submission" date="2022-01" db="EMBL/GenBank/DDBJ databases">
        <authorList>
            <person name="King R."/>
        </authorList>
    </citation>
    <scope>NUCLEOTIDE SEQUENCE</scope>
</reference>
<evidence type="ECO:0000313" key="12">
    <source>
        <dbReference type="EMBL" id="CAG9840463.1"/>
    </source>
</evidence>
<dbReference type="GO" id="GO:0000723">
    <property type="term" value="P:telomere maintenance"/>
    <property type="evidence" value="ECO:0007669"/>
    <property type="project" value="TreeGrafter"/>
</dbReference>
<organism evidence="12 13">
    <name type="scientific">Diabrotica balteata</name>
    <name type="common">Banded cucumber beetle</name>
    <dbReference type="NCBI Taxonomy" id="107213"/>
    <lineage>
        <taxon>Eukaryota</taxon>
        <taxon>Metazoa</taxon>
        <taxon>Ecdysozoa</taxon>
        <taxon>Arthropoda</taxon>
        <taxon>Hexapoda</taxon>
        <taxon>Insecta</taxon>
        <taxon>Pterygota</taxon>
        <taxon>Neoptera</taxon>
        <taxon>Endopterygota</taxon>
        <taxon>Coleoptera</taxon>
        <taxon>Polyphaga</taxon>
        <taxon>Cucujiformia</taxon>
        <taxon>Chrysomeloidea</taxon>
        <taxon>Chrysomelidae</taxon>
        <taxon>Galerucinae</taxon>
        <taxon>Diabroticina</taxon>
        <taxon>Diabroticites</taxon>
        <taxon>Diabrotica</taxon>
    </lineage>
</organism>
<dbReference type="GO" id="GO:0006303">
    <property type="term" value="P:double-strand break repair via nonhomologous end joining"/>
    <property type="evidence" value="ECO:0007669"/>
    <property type="project" value="InterPro"/>
</dbReference>
<dbReference type="GO" id="GO:0016787">
    <property type="term" value="F:hydrolase activity"/>
    <property type="evidence" value="ECO:0007669"/>
    <property type="project" value="UniProtKB-KW"/>
</dbReference>
<evidence type="ECO:0000256" key="4">
    <source>
        <dbReference type="ARBA" id="ARBA00022801"/>
    </source>
</evidence>
<dbReference type="Gene3D" id="2.40.290.10">
    <property type="match status" value="1"/>
</dbReference>
<dbReference type="InterPro" id="IPR016194">
    <property type="entry name" value="SPOC-like_C_dom_sf"/>
</dbReference>
<dbReference type="SUPFAM" id="SSF100939">
    <property type="entry name" value="SPOC domain-like"/>
    <property type="match status" value="1"/>
</dbReference>
<dbReference type="Pfam" id="PF02735">
    <property type="entry name" value="Ku"/>
    <property type="match status" value="1"/>
</dbReference>
<keyword evidence="5" id="KW-0347">Helicase</keyword>
<name>A0A9N9XI69_DIABA</name>
<dbReference type="AlphaFoldDB" id="A0A9N9XI69"/>
<dbReference type="SMART" id="SM00559">
    <property type="entry name" value="Ku78"/>
    <property type="match status" value="1"/>
</dbReference>
<evidence type="ECO:0000313" key="13">
    <source>
        <dbReference type="Proteomes" id="UP001153709"/>
    </source>
</evidence>
<dbReference type="GO" id="GO:0006310">
    <property type="term" value="P:DNA recombination"/>
    <property type="evidence" value="ECO:0007669"/>
    <property type="project" value="UniProtKB-KW"/>
</dbReference>
<dbReference type="GO" id="GO:0003690">
    <property type="term" value="F:double-stranded DNA binding"/>
    <property type="evidence" value="ECO:0007669"/>
    <property type="project" value="TreeGrafter"/>
</dbReference>
<dbReference type="GO" id="GO:0042162">
    <property type="term" value="F:telomeric DNA binding"/>
    <property type="evidence" value="ECO:0007669"/>
    <property type="project" value="TreeGrafter"/>
</dbReference>
<dbReference type="SUPFAM" id="SSF53300">
    <property type="entry name" value="vWA-like"/>
    <property type="match status" value="1"/>
</dbReference>
<keyword evidence="10" id="KW-0539">Nucleus</keyword>
<feature type="domain" description="Ku" evidence="11">
    <location>
        <begin position="265"/>
        <end position="402"/>
    </location>
</feature>
<keyword evidence="2" id="KW-0547">Nucleotide-binding</keyword>